<evidence type="ECO:0000256" key="1">
    <source>
        <dbReference type="SAM" id="MobiDB-lite"/>
    </source>
</evidence>
<name>V4HBK3_9EURY</name>
<accession>V4HBK3</accession>
<gene>
    <name evidence="3" type="ORF">K933_10382</name>
</gene>
<reference evidence="3 4" key="1">
    <citation type="journal article" date="2013" name="Genome Announc.">
        <title>Draft Genome Sequence of 'Candidatus Halobonum tyrrellensis' Strain G22, Isolated from the Hypersaline Waters of Lake Tyrrell, Australia.</title>
        <authorList>
            <person name="Ugalde J.A."/>
            <person name="Narasingarao P."/>
            <person name="Kuo S."/>
            <person name="Podell S."/>
            <person name="Allen E.E."/>
        </authorList>
    </citation>
    <scope>NUCLEOTIDE SEQUENCE [LARGE SCALE GENOMIC DNA]</scope>
    <source>
        <strain evidence="3 4">G22</strain>
    </source>
</reference>
<sequence>AAHDCADLRVAPGAPARDVADDSELARRTREAAPADRGDDDAGAHDALASFLADEEQVEAIREQARAEAESRAREWGLSDQLADADATGGDGARTGDGVPPG</sequence>
<comment type="caution">
    <text evidence="3">The sequence shown here is derived from an EMBL/GenBank/DDBJ whole genome shotgun (WGS) entry which is preliminary data.</text>
</comment>
<feature type="domain" description="DUF8054" evidence="2">
    <location>
        <begin position="2"/>
        <end position="78"/>
    </location>
</feature>
<keyword evidence="4" id="KW-1185">Reference proteome</keyword>
<feature type="region of interest" description="Disordered" evidence="1">
    <location>
        <begin position="1"/>
        <end position="49"/>
    </location>
</feature>
<dbReference type="InterPro" id="IPR058367">
    <property type="entry name" value="DUF8054"/>
</dbReference>
<organism evidence="3 4">
    <name type="scientific">Candidatus Halobonum tyrrellensis G22</name>
    <dbReference type="NCBI Taxonomy" id="1324957"/>
    <lineage>
        <taxon>Archaea</taxon>
        <taxon>Methanobacteriati</taxon>
        <taxon>Methanobacteriota</taxon>
        <taxon>Stenosarchaea group</taxon>
        <taxon>Halobacteria</taxon>
        <taxon>Halobacteriales</taxon>
        <taxon>Haloferacaceae</taxon>
        <taxon>Candidatus Halobonum</taxon>
    </lineage>
</organism>
<feature type="region of interest" description="Disordered" evidence="1">
    <location>
        <begin position="62"/>
        <end position="102"/>
    </location>
</feature>
<evidence type="ECO:0000313" key="3">
    <source>
        <dbReference type="EMBL" id="ESP88090.1"/>
    </source>
</evidence>
<dbReference type="Pfam" id="PF26239">
    <property type="entry name" value="DUF8054"/>
    <property type="match status" value="1"/>
</dbReference>
<dbReference type="Proteomes" id="UP000017840">
    <property type="component" value="Unassembled WGS sequence"/>
</dbReference>
<dbReference type="AlphaFoldDB" id="V4HBK3"/>
<evidence type="ECO:0000259" key="2">
    <source>
        <dbReference type="Pfam" id="PF26239"/>
    </source>
</evidence>
<feature type="non-terminal residue" evidence="3">
    <location>
        <position position="1"/>
    </location>
</feature>
<proteinExistence type="predicted"/>
<feature type="compositionally biased region" description="Basic and acidic residues" evidence="1">
    <location>
        <begin position="18"/>
        <end position="44"/>
    </location>
</feature>
<dbReference type="EMBL" id="ASGZ01000034">
    <property type="protein sequence ID" value="ESP88090.1"/>
    <property type="molecule type" value="Genomic_DNA"/>
</dbReference>
<evidence type="ECO:0000313" key="4">
    <source>
        <dbReference type="Proteomes" id="UP000017840"/>
    </source>
</evidence>
<dbReference type="eggNOG" id="arCOG06294">
    <property type="taxonomic scope" value="Archaea"/>
</dbReference>
<protein>
    <recommendedName>
        <fullName evidence="2">DUF8054 domain-containing protein</fullName>
    </recommendedName>
</protein>
<feature type="compositionally biased region" description="Basic and acidic residues" evidence="1">
    <location>
        <begin position="62"/>
        <end position="77"/>
    </location>
</feature>